<accession>A0A6A6QFT4</accession>
<dbReference type="GO" id="GO:0016651">
    <property type="term" value="F:oxidoreductase activity, acting on NAD(P)H"/>
    <property type="evidence" value="ECO:0007669"/>
    <property type="project" value="InterPro"/>
</dbReference>
<evidence type="ECO:0000259" key="4">
    <source>
        <dbReference type="SMART" id="SM00829"/>
    </source>
</evidence>
<comment type="similarity">
    <text evidence="1">Belongs to the zinc-containing alcohol dehydrogenase family.</text>
</comment>
<dbReference type="Pfam" id="PF08240">
    <property type="entry name" value="ADH_N"/>
    <property type="match status" value="1"/>
</dbReference>
<evidence type="ECO:0000256" key="2">
    <source>
        <dbReference type="ARBA" id="ARBA00011245"/>
    </source>
</evidence>
<evidence type="ECO:0000313" key="6">
    <source>
        <dbReference type="Proteomes" id="UP000799750"/>
    </source>
</evidence>
<feature type="domain" description="Enoyl reductase (ER)" evidence="4">
    <location>
        <begin position="14"/>
        <end position="341"/>
    </location>
</feature>
<dbReference type="InterPro" id="IPR036291">
    <property type="entry name" value="NAD(P)-bd_dom_sf"/>
</dbReference>
<dbReference type="InterPro" id="IPR020843">
    <property type="entry name" value="ER"/>
</dbReference>
<dbReference type="InterPro" id="IPR013154">
    <property type="entry name" value="ADH-like_N"/>
</dbReference>
<dbReference type="PANTHER" id="PTHR45348:SF2">
    <property type="entry name" value="ZINC-TYPE ALCOHOL DEHYDROGENASE-LIKE PROTEIN C2E1P3.01"/>
    <property type="match status" value="1"/>
</dbReference>
<dbReference type="AlphaFoldDB" id="A0A6A6QFT4"/>
<evidence type="ECO:0000256" key="3">
    <source>
        <dbReference type="ARBA" id="ARBA00023002"/>
    </source>
</evidence>
<dbReference type="Gene3D" id="3.90.180.10">
    <property type="entry name" value="Medium-chain alcohol dehydrogenases, catalytic domain"/>
    <property type="match status" value="1"/>
</dbReference>
<dbReference type="SUPFAM" id="SSF51735">
    <property type="entry name" value="NAD(P)-binding Rossmann-fold domains"/>
    <property type="match status" value="1"/>
</dbReference>
<comment type="subunit">
    <text evidence="2">Monomer.</text>
</comment>
<reference evidence="5" key="1">
    <citation type="journal article" date="2020" name="Stud. Mycol.">
        <title>101 Dothideomycetes genomes: a test case for predicting lifestyles and emergence of pathogens.</title>
        <authorList>
            <person name="Haridas S."/>
            <person name="Albert R."/>
            <person name="Binder M."/>
            <person name="Bloem J."/>
            <person name="Labutti K."/>
            <person name="Salamov A."/>
            <person name="Andreopoulos B."/>
            <person name="Baker S."/>
            <person name="Barry K."/>
            <person name="Bills G."/>
            <person name="Bluhm B."/>
            <person name="Cannon C."/>
            <person name="Castanera R."/>
            <person name="Culley D."/>
            <person name="Daum C."/>
            <person name="Ezra D."/>
            <person name="Gonzalez J."/>
            <person name="Henrissat B."/>
            <person name="Kuo A."/>
            <person name="Liang C."/>
            <person name="Lipzen A."/>
            <person name="Lutzoni F."/>
            <person name="Magnuson J."/>
            <person name="Mondo S."/>
            <person name="Nolan M."/>
            <person name="Ohm R."/>
            <person name="Pangilinan J."/>
            <person name="Park H.-J."/>
            <person name="Ramirez L."/>
            <person name="Alfaro M."/>
            <person name="Sun H."/>
            <person name="Tritt A."/>
            <person name="Yoshinaga Y."/>
            <person name="Zwiers L.-H."/>
            <person name="Turgeon B."/>
            <person name="Goodwin S."/>
            <person name="Spatafora J."/>
            <person name="Crous P."/>
            <person name="Grigoriev I."/>
        </authorList>
    </citation>
    <scope>NUCLEOTIDE SEQUENCE</scope>
    <source>
        <strain evidence="5">CBS 269.34</strain>
    </source>
</reference>
<dbReference type="SMART" id="SM00829">
    <property type="entry name" value="PKS_ER"/>
    <property type="match status" value="1"/>
</dbReference>
<evidence type="ECO:0000256" key="1">
    <source>
        <dbReference type="ARBA" id="ARBA00008072"/>
    </source>
</evidence>
<dbReference type="EMBL" id="MU004195">
    <property type="protein sequence ID" value="KAF2491268.1"/>
    <property type="molecule type" value="Genomic_DNA"/>
</dbReference>
<keyword evidence="6" id="KW-1185">Reference proteome</keyword>
<dbReference type="CDD" id="cd08249">
    <property type="entry name" value="enoyl_reductase_like"/>
    <property type="match status" value="1"/>
</dbReference>
<dbReference type="SUPFAM" id="SSF50129">
    <property type="entry name" value="GroES-like"/>
    <property type="match status" value="1"/>
</dbReference>
<organism evidence="5 6">
    <name type="scientific">Lophium mytilinum</name>
    <dbReference type="NCBI Taxonomy" id="390894"/>
    <lineage>
        <taxon>Eukaryota</taxon>
        <taxon>Fungi</taxon>
        <taxon>Dikarya</taxon>
        <taxon>Ascomycota</taxon>
        <taxon>Pezizomycotina</taxon>
        <taxon>Dothideomycetes</taxon>
        <taxon>Pleosporomycetidae</taxon>
        <taxon>Mytilinidiales</taxon>
        <taxon>Mytilinidiaceae</taxon>
        <taxon>Lophium</taxon>
    </lineage>
</organism>
<gene>
    <name evidence="5" type="ORF">BU16DRAFT_115466</name>
</gene>
<dbReference type="InterPro" id="IPR047122">
    <property type="entry name" value="Trans-enoyl_RdTase-like"/>
</dbReference>
<dbReference type="InterPro" id="IPR011032">
    <property type="entry name" value="GroES-like_sf"/>
</dbReference>
<dbReference type="OrthoDB" id="9992527at2759"/>
<dbReference type="PANTHER" id="PTHR45348">
    <property type="entry name" value="HYPOTHETICAL OXIDOREDUCTASE (EUROFUNG)"/>
    <property type="match status" value="1"/>
</dbReference>
<sequence>MSVAKALVCRPLDGQNHLALEDVPIPALQPQEVLVRISATAQNPTDIKSFDQNRFGDGALLGCDFCGHVESVGGDVIEVKDGDRVAGLVQGGRPWCLGAYATHTIVKQAFCFKVPGSISSTAAATVPLALATAWLALLSPYSLGIDRTAADQIQLLIWGGSTSVGQYAIQIARRFGFRFATTCRNKDIVEALGAKFVYDYRSPTVIGDIKTALPGITYVLDCVGNETSSAQASSAVCDSGGALCTIQPMKVNTQNVEKRVKVTDVVVFTAFFDDLVLGPVKIPKRKEDRVLATELYQQLPGMLSSGIIKPNRVRVVEGGLEGVVHGFQLYRDNAVSGQKLVYSIA</sequence>
<dbReference type="InterPro" id="IPR013149">
    <property type="entry name" value="ADH-like_C"/>
</dbReference>
<name>A0A6A6QFT4_9PEZI</name>
<proteinExistence type="inferred from homology"/>
<dbReference type="Pfam" id="PF00107">
    <property type="entry name" value="ADH_zinc_N"/>
    <property type="match status" value="1"/>
</dbReference>
<dbReference type="Proteomes" id="UP000799750">
    <property type="component" value="Unassembled WGS sequence"/>
</dbReference>
<dbReference type="Gene3D" id="3.40.50.720">
    <property type="entry name" value="NAD(P)-binding Rossmann-like Domain"/>
    <property type="match status" value="1"/>
</dbReference>
<evidence type="ECO:0000313" key="5">
    <source>
        <dbReference type="EMBL" id="KAF2491268.1"/>
    </source>
</evidence>
<protein>
    <submittedName>
        <fullName evidence="5">GroES-like protein</fullName>
    </submittedName>
</protein>
<keyword evidence="3" id="KW-0560">Oxidoreductase</keyword>